<dbReference type="AlphaFoldDB" id="A0A1F6V1K1"/>
<dbReference type="Proteomes" id="UP000177602">
    <property type="component" value="Unassembled WGS sequence"/>
</dbReference>
<name>A0A1F6V1K1_9BACT</name>
<protein>
    <recommendedName>
        <fullName evidence="1">FDX-ACB domain-containing protein</fullName>
    </recommendedName>
</protein>
<comment type="caution">
    <text evidence="2">The sequence shown here is derived from an EMBL/GenBank/DDBJ whole genome shotgun (WGS) entry which is preliminary data.</text>
</comment>
<dbReference type="Pfam" id="PF03147">
    <property type="entry name" value="FDX-ACB"/>
    <property type="match status" value="1"/>
</dbReference>
<proteinExistence type="predicted"/>
<evidence type="ECO:0000259" key="1">
    <source>
        <dbReference type="PROSITE" id="PS51447"/>
    </source>
</evidence>
<dbReference type="SUPFAM" id="SSF54991">
    <property type="entry name" value="Anticodon-binding domain of PheRS"/>
    <property type="match status" value="1"/>
</dbReference>
<dbReference type="InterPro" id="IPR036690">
    <property type="entry name" value="Fdx_antiC-bd_sf"/>
</dbReference>
<reference evidence="2 3" key="1">
    <citation type="journal article" date="2016" name="Nat. Commun.">
        <title>Thousands of microbial genomes shed light on interconnected biogeochemical processes in an aquifer system.</title>
        <authorList>
            <person name="Anantharaman K."/>
            <person name="Brown C.T."/>
            <person name="Hug L.A."/>
            <person name="Sharon I."/>
            <person name="Castelle C.J."/>
            <person name="Probst A.J."/>
            <person name="Thomas B.C."/>
            <person name="Singh A."/>
            <person name="Wilkins M.J."/>
            <person name="Karaoz U."/>
            <person name="Brodie E.L."/>
            <person name="Williams K.H."/>
            <person name="Hubbard S.S."/>
            <person name="Banfield J.F."/>
        </authorList>
    </citation>
    <scope>NUCLEOTIDE SEQUENCE [LARGE SCALE GENOMIC DNA]</scope>
</reference>
<sequence>MNTNFKMWSLYPFILRDISIWAGEEDKEKLKKIIKDNAGELLVKEPYVFDSFKKDGKISYAFRLVFQSFERTLTDEEINVIMTKIANKIKDKNGWQVR</sequence>
<accession>A0A1F6V1K1</accession>
<organism evidence="2 3">
    <name type="scientific">Candidatus Nomurabacteria bacterium RIFCSPHIGHO2_01_FULL_40_12</name>
    <dbReference type="NCBI Taxonomy" id="1801737"/>
    <lineage>
        <taxon>Bacteria</taxon>
        <taxon>Candidatus Nomuraibacteriota</taxon>
    </lineage>
</organism>
<dbReference type="STRING" id="1801737.A2818_01325"/>
<dbReference type="InterPro" id="IPR005121">
    <property type="entry name" value="Fdx_antiC-bd"/>
</dbReference>
<gene>
    <name evidence="2" type="ORF">A2818_01325</name>
</gene>
<dbReference type="EMBL" id="MFTN01000006">
    <property type="protein sequence ID" value="OGI63336.1"/>
    <property type="molecule type" value="Genomic_DNA"/>
</dbReference>
<dbReference type="SMART" id="SM00896">
    <property type="entry name" value="FDX-ACB"/>
    <property type="match status" value="1"/>
</dbReference>
<dbReference type="Gene3D" id="3.30.70.380">
    <property type="entry name" value="Ferrodoxin-fold anticodon-binding domain"/>
    <property type="match status" value="1"/>
</dbReference>
<dbReference type="PROSITE" id="PS51447">
    <property type="entry name" value="FDX_ACB"/>
    <property type="match status" value="1"/>
</dbReference>
<evidence type="ECO:0000313" key="2">
    <source>
        <dbReference type="EMBL" id="OGI63336.1"/>
    </source>
</evidence>
<evidence type="ECO:0000313" key="3">
    <source>
        <dbReference type="Proteomes" id="UP000177602"/>
    </source>
</evidence>
<feature type="domain" description="FDX-ACB" evidence="1">
    <location>
        <begin position="9"/>
        <end position="98"/>
    </location>
</feature>